<evidence type="ECO:0000313" key="3">
    <source>
        <dbReference type="Proteomes" id="UP000029999"/>
    </source>
</evidence>
<keyword evidence="1" id="KW-0812">Transmembrane</keyword>
<accession>A0A0A0BBN6</accession>
<keyword evidence="1" id="KW-0472">Membrane</keyword>
<dbReference type="InterPro" id="IPR012902">
    <property type="entry name" value="N_methyl_site"/>
</dbReference>
<reference evidence="2 3" key="1">
    <citation type="submission" date="2014-09" db="EMBL/GenBank/DDBJ databases">
        <authorList>
            <person name="Grob C."/>
            <person name="Taubert M."/>
            <person name="Howat A.M."/>
            <person name="Burns O.J."/>
            <person name="Dixon J.L."/>
            <person name="Chen Y."/>
            <person name="Murrell J.C."/>
        </authorList>
    </citation>
    <scope>NUCLEOTIDE SEQUENCE [LARGE SCALE GENOMIC DNA]</scope>
    <source>
        <strain evidence="2">L4</strain>
    </source>
</reference>
<sequence length="126" mass="14794">MQKQRGMTLIGWVIVLALIGFFATIAIRLVPMYQEYYGVLQIMNDMKIELRNNKLTKNEAQTLLMRRFNIGYIESVKKENIEISRGKNTSYVTKIVIDYEVRKPFMAHIDLIGHFHKEVDIESKKL</sequence>
<proteinExistence type="predicted"/>
<keyword evidence="1" id="KW-1133">Transmembrane helix</keyword>
<dbReference type="Proteomes" id="UP000029999">
    <property type="component" value="Unassembled WGS sequence"/>
</dbReference>
<organism evidence="2 3">
    <name type="scientific">Methylophaga thiooxydans</name>
    <dbReference type="NCBI Taxonomy" id="392484"/>
    <lineage>
        <taxon>Bacteria</taxon>
        <taxon>Pseudomonadati</taxon>
        <taxon>Pseudomonadota</taxon>
        <taxon>Gammaproteobacteria</taxon>
        <taxon>Thiotrichales</taxon>
        <taxon>Piscirickettsiaceae</taxon>
        <taxon>Methylophaga</taxon>
    </lineage>
</organism>
<evidence type="ECO:0000313" key="2">
    <source>
        <dbReference type="EMBL" id="KGM06018.1"/>
    </source>
</evidence>
<dbReference type="InterPro" id="IPR032314">
    <property type="entry name" value="DUF4845"/>
</dbReference>
<evidence type="ECO:0000256" key="1">
    <source>
        <dbReference type="SAM" id="Phobius"/>
    </source>
</evidence>
<comment type="caution">
    <text evidence="2">The sequence shown here is derived from an EMBL/GenBank/DDBJ whole genome shotgun (WGS) entry which is preliminary data.</text>
</comment>
<dbReference type="Pfam" id="PF16137">
    <property type="entry name" value="DUF4845"/>
    <property type="match status" value="1"/>
</dbReference>
<dbReference type="RefSeq" id="WP_036315530.1">
    <property type="nucleotide sequence ID" value="NZ_JRQD01000006.1"/>
</dbReference>
<dbReference type="Pfam" id="PF07963">
    <property type="entry name" value="N_methyl"/>
    <property type="match status" value="1"/>
</dbReference>
<dbReference type="EMBL" id="JRQD01000006">
    <property type="protein sequence ID" value="KGM06018.1"/>
    <property type="molecule type" value="Genomic_DNA"/>
</dbReference>
<evidence type="ECO:0008006" key="4">
    <source>
        <dbReference type="Google" id="ProtNLM"/>
    </source>
</evidence>
<name>A0A0A0BBN6_9GAMM</name>
<feature type="transmembrane region" description="Helical" evidence="1">
    <location>
        <begin position="6"/>
        <end position="27"/>
    </location>
</feature>
<dbReference type="STRING" id="392484.LP43_2333"/>
<gene>
    <name evidence="2" type="ORF">LP43_2333</name>
</gene>
<protein>
    <recommendedName>
        <fullName evidence="4">Transmembrane protein</fullName>
    </recommendedName>
</protein>
<dbReference type="AlphaFoldDB" id="A0A0A0BBN6"/>